<keyword evidence="3" id="KW-0378">Hydrolase</keyword>
<keyword evidence="4" id="KW-0862">Zinc</keyword>
<sequence>MQKTIETLSGDTPGTTFQFPVLRFAGTDGEAPGAYLQGALHGNELPGVVALHYLVPMLERAEAEGRLRGNVTVVPQANPLASGQHLFQEHMGRYDFQSRGNFNRDFPLLDTPDASNLPSDDAPLAAPVRLKARLLSLALGHDIVLDLHCDDEGPSYLYIARAYWPHMQDLAASLGSVAVLLWDDSSDGAFEEAAWSPYRNLPDEDPSWRRRAVTTVEFRGQSDVTPAFARSDADGLYRFLVARGVIEDATLAPLPAWNGTVTPLERIEMVRAPVGGAVLYHVVPGDRVEEGALLVTLLTAPGEAGGEREVRAPQAGLVLTRKRQRLARTGDDLLKLLGSRPSATAKAGPLES</sequence>
<dbReference type="Pfam" id="PF24827">
    <property type="entry name" value="AstE_AspA_cat"/>
    <property type="match status" value="1"/>
</dbReference>
<evidence type="ECO:0000256" key="4">
    <source>
        <dbReference type="ARBA" id="ARBA00022833"/>
    </source>
</evidence>
<protein>
    <submittedName>
        <fullName evidence="6">Peptidase M14</fullName>
    </submittedName>
</protein>
<dbReference type="InterPro" id="IPR053138">
    <property type="entry name" value="N-alpha-Ac-DABA_deacetylase"/>
</dbReference>
<dbReference type="GO" id="GO:0016788">
    <property type="term" value="F:hydrolase activity, acting on ester bonds"/>
    <property type="evidence" value="ECO:0007669"/>
    <property type="project" value="InterPro"/>
</dbReference>
<feature type="domain" description="Succinylglutamate desuccinylase/Aspartoacylase catalytic" evidence="5">
    <location>
        <begin position="32"/>
        <end position="190"/>
    </location>
</feature>
<dbReference type="PANTHER" id="PTHR37326:SF1">
    <property type="entry name" value="BLL3975 PROTEIN"/>
    <property type="match status" value="1"/>
</dbReference>
<evidence type="ECO:0000313" key="6">
    <source>
        <dbReference type="EMBL" id="GGD07434.1"/>
    </source>
</evidence>
<evidence type="ECO:0000313" key="7">
    <source>
        <dbReference type="Proteomes" id="UP000613160"/>
    </source>
</evidence>
<evidence type="ECO:0000259" key="5">
    <source>
        <dbReference type="Pfam" id="PF24827"/>
    </source>
</evidence>
<dbReference type="SUPFAM" id="SSF53187">
    <property type="entry name" value="Zn-dependent exopeptidases"/>
    <property type="match status" value="1"/>
</dbReference>
<evidence type="ECO:0000256" key="3">
    <source>
        <dbReference type="ARBA" id="ARBA00022801"/>
    </source>
</evidence>
<dbReference type="RefSeq" id="WP_188849231.1">
    <property type="nucleotide sequence ID" value="NZ_BMJJ01000001.1"/>
</dbReference>
<dbReference type="Proteomes" id="UP000613160">
    <property type="component" value="Unassembled WGS sequence"/>
</dbReference>
<keyword evidence="2" id="KW-0479">Metal-binding</keyword>
<dbReference type="Gene3D" id="3.40.630.10">
    <property type="entry name" value="Zn peptidases"/>
    <property type="match status" value="2"/>
</dbReference>
<accession>A0A916XT94</accession>
<comment type="caution">
    <text evidence="6">The sequence shown here is derived from an EMBL/GenBank/DDBJ whole genome shotgun (WGS) entry which is preliminary data.</text>
</comment>
<dbReference type="EMBL" id="BMJJ01000001">
    <property type="protein sequence ID" value="GGD07434.1"/>
    <property type="molecule type" value="Genomic_DNA"/>
</dbReference>
<keyword evidence="7" id="KW-1185">Reference proteome</keyword>
<dbReference type="AlphaFoldDB" id="A0A916XT94"/>
<reference evidence="6" key="2">
    <citation type="submission" date="2020-09" db="EMBL/GenBank/DDBJ databases">
        <authorList>
            <person name="Sun Q."/>
            <person name="Zhou Y."/>
        </authorList>
    </citation>
    <scope>NUCLEOTIDE SEQUENCE</scope>
    <source>
        <strain evidence="6">CGMCC 1.15493</strain>
    </source>
</reference>
<dbReference type="InterPro" id="IPR055438">
    <property type="entry name" value="AstE_AspA_cat"/>
</dbReference>
<dbReference type="GO" id="GO:0046872">
    <property type="term" value="F:metal ion binding"/>
    <property type="evidence" value="ECO:0007669"/>
    <property type="project" value="UniProtKB-KW"/>
</dbReference>
<gene>
    <name evidence="6" type="ORF">GCM10011335_08000</name>
</gene>
<comment type="cofactor">
    <cofactor evidence="1">
        <name>Zn(2+)</name>
        <dbReference type="ChEBI" id="CHEBI:29105"/>
    </cofactor>
</comment>
<evidence type="ECO:0000256" key="2">
    <source>
        <dbReference type="ARBA" id="ARBA00022723"/>
    </source>
</evidence>
<reference evidence="6" key="1">
    <citation type="journal article" date="2014" name="Int. J. Syst. Evol. Microbiol.">
        <title>Complete genome sequence of Corynebacterium casei LMG S-19264T (=DSM 44701T), isolated from a smear-ripened cheese.</title>
        <authorList>
            <consortium name="US DOE Joint Genome Institute (JGI-PGF)"/>
            <person name="Walter F."/>
            <person name="Albersmeier A."/>
            <person name="Kalinowski J."/>
            <person name="Ruckert C."/>
        </authorList>
    </citation>
    <scope>NUCLEOTIDE SEQUENCE</scope>
    <source>
        <strain evidence="6">CGMCC 1.15493</strain>
    </source>
</reference>
<evidence type="ECO:0000256" key="1">
    <source>
        <dbReference type="ARBA" id="ARBA00001947"/>
    </source>
</evidence>
<proteinExistence type="predicted"/>
<name>A0A916XT94_9HYPH</name>
<organism evidence="6 7">
    <name type="scientific">Aureimonas glaciei</name>
    <dbReference type="NCBI Taxonomy" id="1776957"/>
    <lineage>
        <taxon>Bacteria</taxon>
        <taxon>Pseudomonadati</taxon>
        <taxon>Pseudomonadota</taxon>
        <taxon>Alphaproteobacteria</taxon>
        <taxon>Hyphomicrobiales</taxon>
        <taxon>Aurantimonadaceae</taxon>
        <taxon>Aureimonas</taxon>
    </lineage>
</organism>
<dbReference type="PANTHER" id="PTHR37326">
    <property type="entry name" value="BLL3975 PROTEIN"/>
    <property type="match status" value="1"/>
</dbReference>